<evidence type="ECO:0000313" key="3">
    <source>
        <dbReference type="Proteomes" id="UP000774000"/>
    </source>
</evidence>
<dbReference type="EMBL" id="JAFBDQ010000006">
    <property type="protein sequence ID" value="MBM7556617.1"/>
    <property type="molecule type" value="Genomic_DNA"/>
</dbReference>
<keyword evidence="3" id="KW-1185">Reference proteome</keyword>
<protein>
    <submittedName>
        <fullName evidence="2">Uncharacterized protein</fullName>
    </submittedName>
</protein>
<gene>
    <name evidence="2" type="ORF">JOC47_001468</name>
</gene>
<feature type="coiled-coil region" evidence="1">
    <location>
        <begin position="149"/>
        <end position="176"/>
    </location>
</feature>
<organism evidence="2 3">
    <name type="scientific">Halanaerobacter jeridensis</name>
    <dbReference type="NCBI Taxonomy" id="706427"/>
    <lineage>
        <taxon>Bacteria</taxon>
        <taxon>Bacillati</taxon>
        <taxon>Bacillota</taxon>
        <taxon>Clostridia</taxon>
        <taxon>Halanaerobiales</taxon>
        <taxon>Halobacteroidaceae</taxon>
        <taxon>Halanaerobacter</taxon>
    </lineage>
</organism>
<evidence type="ECO:0000256" key="1">
    <source>
        <dbReference type="SAM" id="Coils"/>
    </source>
</evidence>
<sequence>MTDVEGKFNFSLTNEEIDFLLGILNNKEQEEVADLEKELRNFLKEQLQKIKNNRISKDKKDDPVREKNQLMLQSSTDKTTATTLIKKSLEKKIGKRIILNLNTAEDCCTITGIICKIEQDFVIVLEQDYKIYVKLDTIVAVQNKIGNYNKAKCNNYEDKNNKLKNAHQEHDFTQNNNPIDFNNEVECKKFEKNYVNLIE</sequence>
<comment type="caution">
    <text evidence="2">The sequence shown here is derived from an EMBL/GenBank/DDBJ whole genome shotgun (WGS) entry which is preliminary data.</text>
</comment>
<evidence type="ECO:0000313" key="2">
    <source>
        <dbReference type="EMBL" id="MBM7556617.1"/>
    </source>
</evidence>
<feature type="coiled-coil region" evidence="1">
    <location>
        <begin position="25"/>
        <end position="53"/>
    </location>
</feature>
<name>A0A938XPH9_9FIRM</name>
<proteinExistence type="predicted"/>
<dbReference type="AlphaFoldDB" id="A0A938XPH9"/>
<reference evidence="2" key="1">
    <citation type="submission" date="2021-01" db="EMBL/GenBank/DDBJ databases">
        <title>Genomic Encyclopedia of Type Strains, Phase IV (KMG-IV): sequencing the most valuable type-strain genomes for metagenomic binning, comparative biology and taxonomic classification.</title>
        <authorList>
            <person name="Goeker M."/>
        </authorList>
    </citation>
    <scope>NUCLEOTIDE SEQUENCE</scope>
    <source>
        <strain evidence="2">DSM 23230</strain>
    </source>
</reference>
<dbReference type="Proteomes" id="UP000774000">
    <property type="component" value="Unassembled WGS sequence"/>
</dbReference>
<accession>A0A938XPH9</accession>
<keyword evidence="1" id="KW-0175">Coiled coil</keyword>